<evidence type="ECO:0000313" key="1">
    <source>
        <dbReference type="EMBL" id="EAS47780.1"/>
    </source>
</evidence>
<reference evidence="1 2" key="1">
    <citation type="submission" date="2006-03" db="EMBL/GenBank/DDBJ databases">
        <authorList>
            <person name="Giovannoni S.J."/>
            <person name="Cho J.-C."/>
            <person name="Ferriera S."/>
            <person name="Johnson J."/>
            <person name="Kravitz S."/>
            <person name="Halpern A."/>
            <person name="Remington K."/>
            <person name="Beeson K."/>
            <person name="Tran B."/>
            <person name="Rogers Y.-H."/>
            <person name="Friedman R."/>
            <person name="Venter J.C."/>
        </authorList>
    </citation>
    <scope>NUCLEOTIDE SEQUENCE [LARGE SCALE GENOMIC DNA]</scope>
    <source>
        <strain evidence="1 2">HTCC2207</strain>
    </source>
</reference>
<comment type="caution">
    <text evidence="1">The sequence shown here is derived from an EMBL/GenBank/DDBJ whole genome shotgun (WGS) entry which is preliminary data.</text>
</comment>
<dbReference type="AlphaFoldDB" id="Q1YVC8"/>
<dbReference type="HOGENOM" id="CLU_2436570_0_0_6"/>
<dbReference type="EMBL" id="AAPI01000001">
    <property type="protein sequence ID" value="EAS47780.1"/>
    <property type="molecule type" value="Genomic_DNA"/>
</dbReference>
<dbReference type="Proteomes" id="UP000005555">
    <property type="component" value="Unassembled WGS sequence"/>
</dbReference>
<accession>Q1YVC8</accession>
<dbReference type="OrthoDB" id="5740699at2"/>
<keyword evidence="2" id="KW-1185">Reference proteome</keyword>
<organism evidence="1 2">
    <name type="scientific">gamma proteobacterium HTCC2207</name>
    <dbReference type="NCBI Taxonomy" id="314287"/>
    <lineage>
        <taxon>Bacteria</taxon>
        <taxon>Pseudomonadati</taxon>
        <taxon>Pseudomonadota</taxon>
        <taxon>Gammaproteobacteria</taxon>
        <taxon>Cellvibrionales</taxon>
        <taxon>Porticoccaceae</taxon>
        <taxon>SAR92 clade</taxon>
    </lineage>
</organism>
<name>Q1YVC8_9GAMM</name>
<keyword evidence="1" id="KW-0436">Ligase</keyword>
<dbReference type="EC" id="6.3.2.2" evidence="1"/>
<protein>
    <submittedName>
        <fullName evidence="1">Glutamate--cysteine ligase</fullName>
        <ecNumber evidence="1">6.3.2.2</ecNumber>
    </submittedName>
</protein>
<dbReference type="STRING" id="314287.GB2207_08226"/>
<sequence length="90" mass="9802">MKIFIIKSHDGSILGKDLEWVDGTNASLLFTAQHRDVALNQLIELNAKDIHLRAEIIQCEADKKGRPVLLLDIAAMPAEAPANTNQVSAA</sequence>
<proteinExistence type="predicted"/>
<gene>
    <name evidence="1" type="ORF">GB2207_08226</name>
</gene>
<evidence type="ECO:0000313" key="2">
    <source>
        <dbReference type="Proteomes" id="UP000005555"/>
    </source>
</evidence>
<dbReference type="GO" id="GO:0004357">
    <property type="term" value="F:glutamate-cysteine ligase activity"/>
    <property type="evidence" value="ECO:0007669"/>
    <property type="project" value="UniProtKB-EC"/>
</dbReference>